<keyword evidence="2" id="KW-0812">Transmembrane</keyword>
<feature type="transmembrane region" description="Helical" evidence="2">
    <location>
        <begin position="420"/>
        <end position="441"/>
    </location>
</feature>
<name>A0A7J7II73_9RHOD</name>
<evidence type="ECO:0000256" key="1">
    <source>
        <dbReference type="SAM" id="MobiDB-lite"/>
    </source>
</evidence>
<gene>
    <name evidence="3" type="ORF">F1559_003779</name>
</gene>
<dbReference type="Pfam" id="PF09746">
    <property type="entry name" value="Membralin"/>
    <property type="match status" value="1"/>
</dbReference>
<sequence>MSLVSPAVSRWGAVAEAPPEQEASQIDRQPEVEASERAAQPTQQWVNVGTPSRVPYTRLGPLLNTETQFVASSSVVSDDPSTRRLGSMVADADPVQGSSERAPVSRTSTNRNSAWRRSWSRMTRRVLSYGGKKLELASFLNALLFLGLLMNLHLTYVNRPGCALTLMERMAAHHQEALHDPALVLRQYDLVEVRVVPSPQDWRGDKGPWSRIQPLWDRLLPRSQRYQFATEKGFLLLSEQARLRHNISELHLELATADACFGSSRFMRGILKYIVGSETVVLNAFAYLLQYGLRHGQPNGQHSLGTDGYVMNLQSGDIYNIGRVFIGELYARSAYFTDVFLLKTGVLLTSVYVMFTIGALIAFALREVQTRIMKLALEIQNARNRTPYAGALFSSSIHALVLVPIITGILFFLFEFFDNQLLAFCVLVVAWIAEVTVMLGWRSGLSVYILPRAFAAYLLAFHIYFFSFPLGFSWLALFTCAAFMQHTVFLVFSRFETPRWRVDASTR</sequence>
<dbReference type="OrthoDB" id="6779347at2759"/>
<evidence type="ECO:0000256" key="2">
    <source>
        <dbReference type="SAM" id="Phobius"/>
    </source>
</evidence>
<dbReference type="GO" id="GO:0034976">
    <property type="term" value="P:response to endoplasmic reticulum stress"/>
    <property type="evidence" value="ECO:0007669"/>
    <property type="project" value="TreeGrafter"/>
</dbReference>
<feature type="transmembrane region" description="Helical" evidence="2">
    <location>
        <begin position="345"/>
        <end position="365"/>
    </location>
</feature>
<evidence type="ECO:0000313" key="3">
    <source>
        <dbReference type="EMBL" id="KAF6002802.1"/>
    </source>
</evidence>
<dbReference type="GO" id="GO:0005783">
    <property type="term" value="C:endoplasmic reticulum"/>
    <property type="evidence" value="ECO:0007669"/>
    <property type="project" value="TreeGrafter"/>
</dbReference>
<dbReference type="InterPro" id="IPR019144">
    <property type="entry name" value="Membralin"/>
</dbReference>
<evidence type="ECO:0000313" key="4">
    <source>
        <dbReference type="Proteomes" id="UP000530660"/>
    </source>
</evidence>
<keyword evidence="2" id="KW-1133">Transmembrane helix</keyword>
<dbReference type="Proteomes" id="UP000530660">
    <property type="component" value="Unassembled WGS sequence"/>
</dbReference>
<proteinExistence type="predicted"/>
<reference evidence="3 4" key="1">
    <citation type="journal article" date="2020" name="J. Phycol.">
        <title>Comparative genome analysis reveals Cyanidiococcus gen. nov., a new extremophilic red algal genus sister to Cyanidioschyzon (Cyanidioschyzonaceae, Rhodophyta).</title>
        <authorList>
            <person name="Liu S.-L."/>
            <person name="Chiang Y.-R."/>
            <person name="Yoon H.S."/>
            <person name="Fu H.-Y."/>
        </authorList>
    </citation>
    <scope>NUCLEOTIDE SEQUENCE [LARGE SCALE GENOMIC DNA]</scope>
    <source>
        <strain evidence="3 4">THAL066</strain>
    </source>
</reference>
<feature type="transmembrane region" description="Helical" evidence="2">
    <location>
        <begin position="472"/>
        <end position="492"/>
    </location>
</feature>
<accession>A0A7J7II73</accession>
<organism evidence="3 4">
    <name type="scientific">Cyanidiococcus yangmingshanensis</name>
    <dbReference type="NCBI Taxonomy" id="2690220"/>
    <lineage>
        <taxon>Eukaryota</taxon>
        <taxon>Rhodophyta</taxon>
        <taxon>Bangiophyceae</taxon>
        <taxon>Cyanidiales</taxon>
        <taxon>Cyanidiaceae</taxon>
        <taxon>Cyanidiococcus</taxon>
    </lineage>
</organism>
<keyword evidence="2" id="KW-0472">Membrane</keyword>
<feature type="transmembrane region" description="Helical" evidence="2">
    <location>
        <begin position="448"/>
        <end position="466"/>
    </location>
</feature>
<evidence type="ECO:0008006" key="5">
    <source>
        <dbReference type="Google" id="ProtNLM"/>
    </source>
</evidence>
<protein>
    <recommendedName>
        <fullName evidence="5">Membralin</fullName>
    </recommendedName>
</protein>
<dbReference type="PANTHER" id="PTHR21650:SF4">
    <property type="entry name" value="MEMBRALIN"/>
    <property type="match status" value="1"/>
</dbReference>
<dbReference type="EMBL" id="VWRR01000009">
    <property type="protein sequence ID" value="KAF6002802.1"/>
    <property type="molecule type" value="Genomic_DNA"/>
</dbReference>
<comment type="caution">
    <text evidence="3">The sequence shown here is derived from an EMBL/GenBank/DDBJ whole genome shotgun (WGS) entry which is preliminary data.</text>
</comment>
<feature type="region of interest" description="Disordered" evidence="1">
    <location>
        <begin position="1"/>
        <end position="43"/>
    </location>
</feature>
<dbReference type="GO" id="GO:1904294">
    <property type="term" value="P:positive regulation of ERAD pathway"/>
    <property type="evidence" value="ECO:0007669"/>
    <property type="project" value="TreeGrafter"/>
</dbReference>
<feature type="transmembrane region" description="Helical" evidence="2">
    <location>
        <begin position="386"/>
        <end position="414"/>
    </location>
</feature>
<dbReference type="AlphaFoldDB" id="A0A7J7II73"/>
<keyword evidence="4" id="KW-1185">Reference proteome</keyword>
<dbReference type="PANTHER" id="PTHR21650">
    <property type="entry name" value="MEMBRALIN/KINETOCHORE PROTEIN NUF2"/>
    <property type="match status" value="1"/>
</dbReference>